<sequence>MFAMFSNTPARPTYTAADAVRDAADGKIELIDIRDPMELAGGRAEGSVNVPLATLSMRADPRSPECMAAFKSGKPIVLYCASGGRASMAQGMLEQMGHAEVHNIGGLAHWYQAGGQIAR</sequence>
<keyword evidence="3" id="KW-1185">Reference proteome</keyword>
<dbReference type="EMBL" id="OMOJ01000005">
    <property type="protein sequence ID" value="SPF80775.1"/>
    <property type="molecule type" value="Genomic_DNA"/>
</dbReference>
<protein>
    <submittedName>
        <fullName evidence="2">Thiosulfate sulfurtransferase PspE</fullName>
        <ecNumber evidence="2">2.8.1.1</ecNumber>
    </submittedName>
</protein>
<dbReference type="SUPFAM" id="SSF52821">
    <property type="entry name" value="Rhodanese/Cell cycle control phosphatase"/>
    <property type="match status" value="1"/>
</dbReference>
<proteinExistence type="predicted"/>
<dbReference type="SMART" id="SM00450">
    <property type="entry name" value="RHOD"/>
    <property type="match status" value="1"/>
</dbReference>
<dbReference type="Proteomes" id="UP000244904">
    <property type="component" value="Unassembled WGS sequence"/>
</dbReference>
<dbReference type="InterPro" id="IPR001763">
    <property type="entry name" value="Rhodanese-like_dom"/>
</dbReference>
<accession>A0A2R8AXJ8</accession>
<dbReference type="Pfam" id="PF00581">
    <property type="entry name" value="Rhodanese"/>
    <property type="match status" value="1"/>
</dbReference>
<dbReference type="PANTHER" id="PTHR44086:SF10">
    <property type="entry name" value="THIOSULFATE SULFURTRANSFERASE_RHODANESE-LIKE DOMAIN-CONTAINING PROTEIN 3"/>
    <property type="match status" value="1"/>
</dbReference>
<keyword evidence="2" id="KW-0808">Transferase</keyword>
<dbReference type="GO" id="GO:0004792">
    <property type="term" value="F:thiosulfate-cyanide sulfurtransferase activity"/>
    <property type="evidence" value="ECO:0007669"/>
    <property type="project" value="UniProtKB-EC"/>
</dbReference>
<dbReference type="PANTHER" id="PTHR44086">
    <property type="entry name" value="THIOSULFATE SULFURTRANSFERASE RDL2, MITOCHONDRIAL-RELATED"/>
    <property type="match status" value="1"/>
</dbReference>
<dbReference type="RefSeq" id="WP_245897862.1">
    <property type="nucleotide sequence ID" value="NZ_OMOJ01000005.1"/>
</dbReference>
<reference evidence="3" key="1">
    <citation type="submission" date="2018-03" db="EMBL/GenBank/DDBJ databases">
        <authorList>
            <person name="Rodrigo-Torres L."/>
            <person name="Arahal R. D."/>
            <person name="Lucena T."/>
        </authorList>
    </citation>
    <scope>NUCLEOTIDE SEQUENCE [LARGE SCALE GENOMIC DNA]</scope>
    <source>
        <strain evidence="3">CECT 8871</strain>
    </source>
</reference>
<evidence type="ECO:0000313" key="3">
    <source>
        <dbReference type="Proteomes" id="UP000244904"/>
    </source>
</evidence>
<organism evidence="2 3">
    <name type="scientific">Pseudoprimorskyibacter insulae</name>
    <dbReference type="NCBI Taxonomy" id="1695997"/>
    <lineage>
        <taxon>Bacteria</taxon>
        <taxon>Pseudomonadati</taxon>
        <taxon>Pseudomonadota</taxon>
        <taxon>Alphaproteobacteria</taxon>
        <taxon>Rhodobacterales</taxon>
        <taxon>Paracoccaceae</taxon>
        <taxon>Pseudoprimorskyibacter</taxon>
    </lineage>
</organism>
<dbReference type="Gene3D" id="3.40.250.10">
    <property type="entry name" value="Rhodanese-like domain"/>
    <property type="match status" value="1"/>
</dbReference>
<feature type="domain" description="Rhodanese" evidence="1">
    <location>
        <begin position="24"/>
        <end position="119"/>
    </location>
</feature>
<dbReference type="InterPro" id="IPR036873">
    <property type="entry name" value="Rhodanese-like_dom_sf"/>
</dbReference>
<name>A0A2R8AXJ8_9RHOB</name>
<gene>
    <name evidence="2" type="primary">pspE_2</name>
    <name evidence="2" type="ORF">PRI8871_02587</name>
</gene>
<dbReference type="PROSITE" id="PS50206">
    <property type="entry name" value="RHODANESE_3"/>
    <property type="match status" value="1"/>
</dbReference>
<evidence type="ECO:0000259" key="1">
    <source>
        <dbReference type="PROSITE" id="PS50206"/>
    </source>
</evidence>
<dbReference type="EC" id="2.8.1.1" evidence="2"/>
<evidence type="ECO:0000313" key="2">
    <source>
        <dbReference type="EMBL" id="SPF80775.1"/>
    </source>
</evidence>
<dbReference type="AlphaFoldDB" id="A0A2R8AXJ8"/>